<reference evidence="2 3" key="1">
    <citation type="submission" date="2020-06" db="EMBL/GenBank/DDBJ databases">
        <authorList>
            <person name="Criscuolo A."/>
        </authorList>
    </citation>
    <scope>NUCLEOTIDE SEQUENCE [LARGE SCALE GENOMIC DNA]</scope>
    <source>
        <strain evidence="2">PXU-55</strain>
    </source>
</reference>
<dbReference type="RefSeq" id="WP_219637257.1">
    <property type="nucleotide sequence ID" value="NZ_CAIJDE010000043.1"/>
</dbReference>
<evidence type="ECO:0000256" key="1">
    <source>
        <dbReference type="SAM" id="SignalP"/>
    </source>
</evidence>
<accession>A0A9N8P233</accession>
<feature type="signal peptide" evidence="1">
    <location>
        <begin position="1"/>
        <end position="24"/>
    </location>
</feature>
<name>A0A9N8P233_9FLAO</name>
<keyword evidence="1" id="KW-0732">Signal</keyword>
<evidence type="ECO:0000313" key="2">
    <source>
        <dbReference type="EMBL" id="CAC9974644.1"/>
    </source>
</evidence>
<dbReference type="Proteomes" id="UP000533639">
    <property type="component" value="Unassembled WGS sequence"/>
</dbReference>
<dbReference type="EMBL" id="CAIJDE010000043">
    <property type="protein sequence ID" value="CAC9974644.1"/>
    <property type="molecule type" value="Genomic_DNA"/>
</dbReference>
<comment type="caution">
    <text evidence="2">The sequence shown here is derived from an EMBL/GenBank/DDBJ whole genome shotgun (WGS) entry which is preliminary data.</text>
</comment>
<dbReference type="AlphaFoldDB" id="A0A9N8P233"/>
<sequence>MKKQNPKKVLSRALIIMLSAITFSCQDTTLEESENSAVAKEQQNFKKMSISASSNLARRWAPIHYKDVDATGTYAEGGKSDYLTAINYDNDWNAENNWNNLPAYANSLAAHCYYSVVESNTHWFILMLFSLHAIGQIIRFYTI</sequence>
<dbReference type="PROSITE" id="PS51257">
    <property type="entry name" value="PROKAR_LIPOPROTEIN"/>
    <property type="match status" value="1"/>
</dbReference>
<proteinExistence type="predicted"/>
<gene>
    <name evidence="2" type="ORF">FLAPXU55_02341</name>
</gene>
<feature type="chain" id="PRO_5040229672" evidence="1">
    <location>
        <begin position="25"/>
        <end position="143"/>
    </location>
</feature>
<protein>
    <submittedName>
        <fullName evidence="2">Uncharacterized protein</fullName>
    </submittedName>
</protein>
<keyword evidence="3" id="KW-1185">Reference proteome</keyword>
<evidence type="ECO:0000313" key="3">
    <source>
        <dbReference type="Proteomes" id="UP000533639"/>
    </source>
</evidence>
<organism evidence="2 3">
    <name type="scientific">Flavobacterium panici</name>
    <dbReference type="NCBI Taxonomy" id="2654843"/>
    <lineage>
        <taxon>Bacteria</taxon>
        <taxon>Pseudomonadati</taxon>
        <taxon>Bacteroidota</taxon>
        <taxon>Flavobacteriia</taxon>
        <taxon>Flavobacteriales</taxon>
        <taxon>Flavobacteriaceae</taxon>
        <taxon>Flavobacterium</taxon>
    </lineage>
</organism>